<dbReference type="Pfam" id="PF00702">
    <property type="entry name" value="Hydrolase"/>
    <property type="match status" value="1"/>
</dbReference>
<name>A0A1H0G3G3_9PSEU</name>
<dbReference type="RefSeq" id="WP_090095451.1">
    <property type="nucleotide sequence ID" value="NZ_FNIX01000001.1"/>
</dbReference>
<dbReference type="STRING" id="641025.SAMN05421507_1011050"/>
<keyword evidence="2" id="KW-1185">Reference proteome</keyword>
<sequence>MIKAVLFDFAGTLFGRPAHQWFSPRHLSVLRAPAPYVARMNAAERAVWNARDLTALADRSAHRTLFRLAGLSLTEDLFQRLRNPAFWLPYPDTAAALSVVRPLKVGVLSNISWNIRGVFARERLSVDAFALSYEIGFSKPSPRAFDAACVRLDVDPSECVYVGNDPVADGAAAVAGLRFARVSTAPVGRREPVLLEALASHGIGWS</sequence>
<dbReference type="Gene3D" id="1.10.150.240">
    <property type="entry name" value="Putative phosphatase, domain 2"/>
    <property type="match status" value="1"/>
</dbReference>
<dbReference type="EMBL" id="FNIX01000001">
    <property type="protein sequence ID" value="SDO01390.1"/>
    <property type="molecule type" value="Genomic_DNA"/>
</dbReference>
<dbReference type="InterPro" id="IPR006439">
    <property type="entry name" value="HAD-SF_hydro_IA"/>
</dbReference>
<dbReference type="NCBIfam" id="TIGR01549">
    <property type="entry name" value="HAD-SF-IA-v1"/>
    <property type="match status" value="1"/>
</dbReference>
<organism evidence="1 2">
    <name type="scientific">Lentzea jiangxiensis</name>
    <dbReference type="NCBI Taxonomy" id="641025"/>
    <lineage>
        <taxon>Bacteria</taxon>
        <taxon>Bacillati</taxon>
        <taxon>Actinomycetota</taxon>
        <taxon>Actinomycetes</taxon>
        <taxon>Pseudonocardiales</taxon>
        <taxon>Pseudonocardiaceae</taxon>
        <taxon>Lentzea</taxon>
    </lineage>
</organism>
<protein>
    <submittedName>
        <fullName evidence="1">Haloacid dehalogenase superfamily, subfamily IA, variant 1 with third motif having Dx(3-4)D or Dx(3-4)E</fullName>
    </submittedName>
</protein>
<reference evidence="2" key="1">
    <citation type="submission" date="2016-10" db="EMBL/GenBank/DDBJ databases">
        <authorList>
            <person name="Varghese N."/>
            <person name="Submissions S."/>
        </authorList>
    </citation>
    <scope>NUCLEOTIDE SEQUENCE [LARGE SCALE GENOMIC DNA]</scope>
    <source>
        <strain evidence="2">CGMCC 4.6609</strain>
    </source>
</reference>
<evidence type="ECO:0000313" key="2">
    <source>
        <dbReference type="Proteomes" id="UP000199691"/>
    </source>
</evidence>
<dbReference type="Gene3D" id="3.40.50.1000">
    <property type="entry name" value="HAD superfamily/HAD-like"/>
    <property type="match status" value="1"/>
</dbReference>
<dbReference type="PANTHER" id="PTHR46649:SF4">
    <property type="entry name" value="HALOACID DEHALOGENASE-LIKE HYDROLASE (HAD) SUPERFAMILY PROTEIN"/>
    <property type="match status" value="1"/>
</dbReference>
<dbReference type="PANTHER" id="PTHR46649">
    <property type="match status" value="1"/>
</dbReference>
<dbReference type="InterPro" id="IPR023198">
    <property type="entry name" value="PGP-like_dom2"/>
</dbReference>
<dbReference type="Proteomes" id="UP000199691">
    <property type="component" value="Unassembled WGS sequence"/>
</dbReference>
<dbReference type="InterPro" id="IPR036412">
    <property type="entry name" value="HAD-like_sf"/>
</dbReference>
<dbReference type="AlphaFoldDB" id="A0A1H0G3G3"/>
<accession>A0A1H0G3G3</accession>
<dbReference type="SUPFAM" id="SSF56784">
    <property type="entry name" value="HAD-like"/>
    <property type="match status" value="1"/>
</dbReference>
<dbReference type="OrthoDB" id="3362560at2"/>
<evidence type="ECO:0000313" key="1">
    <source>
        <dbReference type="EMBL" id="SDO01390.1"/>
    </source>
</evidence>
<proteinExistence type="predicted"/>
<gene>
    <name evidence="1" type="ORF">SAMN05421507_1011050</name>
</gene>
<dbReference type="InterPro" id="IPR023214">
    <property type="entry name" value="HAD_sf"/>
</dbReference>
<dbReference type="PRINTS" id="PR00413">
    <property type="entry name" value="HADHALOGNASE"/>
</dbReference>